<dbReference type="EMBL" id="JASPKZ010007638">
    <property type="protein sequence ID" value="KAJ9583237.1"/>
    <property type="molecule type" value="Genomic_DNA"/>
</dbReference>
<feature type="compositionally biased region" description="Basic residues" evidence="1">
    <location>
        <begin position="50"/>
        <end position="60"/>
    </location>
</feature>
<feature type="compositionally biased region" description="Low complexity" evidence="1">
    <location>
        <begin position="174"/>
        <end position="189"/>
    </location>
</feature>
<dbReference type="Pfam" id="PF16051">
    <property type="entry name" value="DUF4797"/>
    <property type="match status" value="1"/>
</dbReference>
<proteinExistence type="predicted"/>
<feature type="region of interest" description="Disordered" evidence="1">
    <location>
        <begin position="128"/>
        <end position="207"/>
    </location>
</feature>
<sequence length="261" mass="27589">MDEEGCNGNGTTMLLVTLNPSSSRGSPRSVSPMTPSPTRDLRGLSLFRAISRRLGRQRRHHVDDEDDDDDDVTSQSSSDSDDRSSGSAGGRVSRSKKCSGKKKQGFLHRSTSCIGSDSGLLHMHGSHCAGSSGGSSSGSDTGSGHNGASSSSSSLHQGSSLRRVFQSLTRNSRSHSASCATTSTTNSNTDSKRRVSDGTANSGKKKNKSILRAPVTYTYVRGLSGLPTQRVPRGYPCVYFPANVCCGSPRFSTQHPSGLNR</sequence>
<dbReference type="InterPro" id="IPR032050">
    <property type="entry name" value="DUF4797"/>
</dbReference>
<dbReference type="AlphaFoldDB" id="A0AAD7ZMQ5"/>
<feature type="region of interest" description="Disordered" evidence="1">
    <location>
        <begin position="1"/>
        <end position="109"/>
    </location>
</feature>
<reference evidence="3" key="2">
    <citation type="submission" date="2023-05" db="EMBL/GenBank/DDBJ databases">
        <authorList>
            <person name="Fouks B."/>
        </authorList>
    </citation>
    <scope>NUCLEOTIDE SEQUENCE</scope>
    <source>
        <strain evidence="3">Stay&amp;Tobe</strain>
        <tissue evidence="3">Testes</tissue>
    </source>
</reference>
<comment type="caution">
    <text evidence="3">The sequence shown here is derived from an EMBL/GenBank/DDBJ whole genome shotgun (WGS) entry which is preliminary data.</text>
</comment>
<dbReference type="Proteomes" id="UP001233999">
    <property type="component" value="Unassembled WGS sequence"/>
</dbReference>
<feature type="compositionally biased region" description="Low complexity" evidence="1">
    <location>
        <begin position="137"/>
        <end position="160"/>
    </location>
</feature>
<evidence type="ECO:0000313" key="3">
    <source>
        <dbReference type="EMBL" id="KAJ9583237.1"/>
    </source>
</evidence>
<organism evidence="3 4">
    <name type="scientific">Diploptera punctata</name>
    <name type="common">Pacific beetle cockroach</name>
    <dbReference type="NCBI Taxonomy" id="6984"/>
    <lineage>
        <taxon>Eukaryota</taxon>
        <taxon>Metazoa</taxon>
        <taxon>Ecdysozoa</taxon>
        <taxon>Arthropoda</taxon>
        <taxon>Hexapoda</taxon>
        <taxon>Insecta</taxon>
        <taxon>Pterygota</taxon>
        <taxon>Neoptera</taxon>
        <taxon>Polyneoptera</taxon>
        <taxon>Dictyoptera</taxon>
        <taxon>Blattodea</taxon>
        <taxon>Blaberoidea</taxon>
        <taxon>Blaberidae</taxon>
        <taxon>Diplopterinae</taxon>
        <taxon>Diploptera</taxon>
    </lineage>
</organism>
<name>A0AAD7ZMQ5_DIPPU</name>
<protein>
    <recommendedName>
        <fullName evidence="2">DUF4797 domain-containing protein</fullName>
    </recommendedName>
</protein>
<reference evidence="3" key="1">
    <citation type="journal article" date="2023" name="IScience">
        <title>Live-bearing cockroach genome reveals convergent evolutionary mechanisms linked to viviparity in insects and beyond.</title>
        <authorList>
            <person name="Fouks B."/>
            <person name="Harrison M.C."/>
            <person name="Mikhailova A.A."/>
            <person name="Marchal E."/>
            <person name="English S."/>
            <person name="Carruthers M."/>
            <person name="Jennings E.C."/>
            <person name="Chiamaka E.L."/>
            <person name="Frigard R.A."/>
            <person name="Pippel M."/>
            <person name="Attardo G.M."/>
            <person name="Benoit J.B."/>
            <person name="Bornberg-Bauer E."/>
            <person name="Tobe S.S."/>
        </authorList>
    </citation>
    <scope>NUCLEOTIDE SEQUENCE</scope>
    <source>
        <strain evidence="3">Stay&amp;Tobe</strain>
    </source>
</reference>
<keyword evidence="4" id="KW-1185">Reference proteome</keyword>
<gene>
    <name evidence="3" type="ORF">L9F63_022427</name>
</gene>
<evidence type="ECO:0000313" key="4">
    <source>
        <dbReference type="Proteomes" id="UP001233999"/>
    </source>
</evidence>
<feature type="domain" description="DUF4797" evidence="2">
    <location>
        <begin position="208"/>
        <end position="234"/>
    </location>
</feature>
<evidence type="ECO:0000259" key="2">
    <source>
        <dbReference type="Pfam" id="PF16051"/>
    </source>
</evidence>
<feature type="compositionally biased region" description="Basic residues" evidence="1">
    <location>
        <begin position="93"/>
        <end position="106"/>
    </location>
</feature>
<accession>A0AAD7ZMQ5</accession>
<evidence type="ECO:0000256" key="1">
    <source>
        <dbReference type="SAM" id="MobiDB-lite"/>
    </source>
</evidence>
<feature type="compositionally biased region" description="Low complexity" evidence="1">
    <location>
        <begin position="20"/>
        <end position="32"/>
    </location>
</feature>